<dbReference type="AlphaFoldDB" id="A0A1S6IPZ2"/>
<dbReference type="Gene3D" id="3.40.50.1820">
    <property type="entry name" value="alpha/beta hydrolase"/>
    <property type="match status" value="1"/>
</dbReference>
<keyword evidence="2" id="KW-0378">Hydrolase</keyword>
<evidence type="ECO:0000313" key="3">
    <source>
        <dbReference type="Proteomes" id="UP000188993"/>
    </source>
</evidence>
<evidence type="ECO:0000259" key="1">
    <source>
        <dbReference type="Pfam" id="PF12697"/>
    </source>
</evidence>
<dbReference type="RefSeq" id="WP_217994413.1">
    <property type="nucleotide sequence ID" value="NZ_BBYN01000009.1"/>
</dbReference>
<dbReference type="Proteomes" id="UP000188993">
    <property type="component" value="Chromosome"/>
</dbReference>
<gene>
    <name evidence="2" type="primary">ydjP</name>
    <name evidence="2" type="ORF">BW727_101250</name>
</gene>
<dbReference type="SUPFAM" id="SSF53474">
    <property type="entry name" value="alpha/beta-Hydrolases"/>
    <property type="match status" value="1"/>
</dbReference>
<sequence>MMVLKYQEYGNKNGPLLIFLHGGGVSSWMWSKQIQYFNNNHCVTIDLPEQGNNKMSHTFSIENSARSVIEITKKLSKGKTITIVGFSLGAQVLVEILSLEPDLVDYSIINSALVVPMRGEKYMGPIIKSFFPLIKNWKFSKIQAKTLYIGDEYFEKYYSESKDMRAETLIRILKENMTFKLPKSFHKARGHILVTVGEKEKQIMKKSAWLLAQNNPNCTGVIIPNVGHGILLSDPDLFNQIIETWLNNKSFPDECIMINKQTS</sequence>
<dbReference type="KEGG" id="jda:BW727_101250"/>
<feature type="domain" description="AB hydrolase-1" evidence="1">
    <location>
        <begin position="17"/>
        <end position="240"/>
    </location>
</feature>
<organism evidence="2 3">
    <name type="scientific">Jeotgalibaca dankookensis</name>
    <dbReference type="NCBI Taxonomy" id="708126"/>
    <lineage>
        <taxon>Bacteria</taxon>
        <taxon>Bacillati</taxon>
        <taxon>Bacillota</taxon>
        <taxon>Bacilli</taxon>
        <taxon>Lactobacillales</taxon>
        <taxon>Carnobacteriaceae</taxon>
        <taxon>Jeotgalibaca</taxon>
    </lineage>
</organism>
<name>A0A1S6IPZ2_9LACT</name>
<reference evidence="2 3" key="1">
    <citation type="journal article" date="2014" name="Int. J. Syst. Evol. Microbiol.">
        <title>Jeotgalibaca dankookensis gen. nov., sp. nov., a member of the family Carnobacteriaceae, isolated from seujeot (Korean traditional food).</title>
        <authorList>
            <person name="Lee D.G."/>
            <person name="Trujillo M.E."/>
            <person name="Kang H."/>
            <person name="Ahn T.Y."/>
        </authorList>
    </citation>
    <scope>NUCLEOTIDE SEQUENCE [LARGE SCALE GENOMIC DNA]</scope>
    <source>
        <strain evidence="2 3">EX-07</strain>
    </source>
</reference>
<dbReference type="EC" id="3.-.-.-" evidence="2"/>
<dbReference type="Pfam" id="PF12697">
    <property type="entry name" value="Abhydrolase_6"/>
    <property type="match status" value="1"/>
</dbReference>
<accession>A0A1S6IPZ2</accession>
<dbReference type="EMBL" id="CP019728">
    <property type="protein sequence ID" value="AQS53617.1"/>
    <property type="molecule type" value="Genomic_DNA"/>
</dbReference>
<proteinExistence type="predicted"/>
<dbReference type="STRING" id="708126.BW727_101250"/>
<dbReference type="InterPro" id="IPR050266">
    <property type="entry name" value="AB_hydrolase_sf"/>
</dbReference>
<dbReference type="PANTHER" id="PTHR43798">
    <property type="entry name" value="MONOACYLGLYCEROL LIPASE"/>
    <property type="match status" value="1"/>
</dbReference>
<dbReference type="GO" id="GO:0016787">
    <property type="term" value="F:hydrolase activity"/>
    <property type="evidence" value="ECO:0007669"/>
    <property type="project" value="UniProtKB-KW"/>
</dbReference>
<evidence type="ECO:0000313" key="2">
    <source>
        <dbReference type="EMBL" id="AQS53617.1"/>
    </source>
</evidence>
<dbReference type="InterPro" id="IPR000073">
    <property type="entry name" value="AB_hydrolase_1"/>
</dbReference>
<dbReference type="InterPro" id="IPR029058">
    <property type="entry name" value="AB_hydrolase_fold"/>
</dbReference>
<protein>
    <submittedName>
        <fullName evidence="2">AB hydrolase superfamily protein YdjP</fullName>
        <ecNumber evidence="2">3.-.-.-</ecNumber>
    </submittedName>
</protein>
<keyword evidence="3" id="KW-1185">Reference proteome</keyword>